<comment type="caution">
    <text evidence="1">The sequence shown here is derived from an EMBL/GenBank/DDBJ whole genome shotgun (WGS) entry which is preliminary data.</text>
</comment>
<dbReference type="EMBL" id="CM046391">
    <property type="protein sequence ID" value="KAI8561115.1"/>
    <property type="molecule type" value="Genomic_DNA"/>
</dbReference>
<keyword evidence="2" id="KW-1185">Reference proteome</keyword>
<gene>
    <name evidence="1" type="ORF">RHMOL_Rhmol04G0311900</name>
</gene>
<dbReference type="Proteomes" id="UP001062846">
    <property type="component" value="Chromosome 4"/>
</dbReference>
<reference evidence="1" key="1">
    <citation type="submission" date="2022-02" db="EMBL/GenBank/DDBJ databases">
        <title>Plant Genome Project.</title>
        <authorList>
            <person name="Zhang R.-G."/>
        </authorList>
    </citation>
    <scope>NUCLEOTIDE SEQUENCE</scope>
    <source>
        <strain evidence="1">AT1</strain>
    </source>
</reference>
<protein>
    <submittedName>
        <fullName evidence="1">Uncharacterized protein</fullName>
    </submittedName>
</protein>
<accession>A0ACC0P6J3</accession>
<evidence type="ECO:0000313" key="2">
    <source>
        <dbReference type="Proteomes" id="UP001062846"/>
    </source>
</evidence>
<name>A0ACC0P6J3_RHOML</name>
<proteinExistence type="predicted"/>
<evidence type="ECO:0000313" key="1">
    <source>
        <dbReference type="EMBL" id="KAI8561115.1"/>
    </source>
</evidence>
<sequence>MLGLQWKIWSLSRTNSTKSNIRPHSMGMEVTDICMDKESDRVTTYSIAVVHDSEHKTAQSDLNATQSYDHINGDSVQQVLEENAEVKECEVKECTAEKSIEVSELCQAEKGEEVAPMSNCEESLPDEKMKLEDQTRKDDKKKSKSSVKPKSRTGCGNARMNCTVPQPFALATEKRASCGTRPIGTEPDAETSVSKTSNVNSLQHQHLISKNQKQMASNLVSRKPLQPDNKKHPDEEDSYSVDSSTAASAPTTKARATNASAPIFRSMERAEKRKEVVLYQSWHFYSKLEEKQQALEAEKTQWEARTREERDAALKQLRKNLMFKASPMPSFYHDGPPPKVELKKPPPTRAKSPKLGRRKSCSDAVSLPQGNNGVVAHGRVMLIYSVHLRGLVTSRLLLSVGVLIVNCFVSYAFTNMYKEFLLIINNVL</sequence>
<organism evidence="1 2">
    <name type="scientific">Rhododendron molle</name>
    <name type="common">Chinese azalea</name>
    <name type="synonym">Azalea mollis</name>
    <dbReference type="NCBI Taxonomy" id="49168"/>
    <lineage>
        <taxon>Eukaryota</taxon>
        <taxon>Viridiplantae</taxon>
        <taxon>Streptophyta</taxon>
        <taxon>Embryophyta</taxon>
        <taxon>Tracheophyta</taxon>
        <taxon>Spermatophyta</taxon>
        <taxon>Magnoliopsida</taxon>
        <taxon>eudicotyledons</taxon>
        <taxon>Gunneridae</taxon>
        <taxon>Pentapetalae</taxon>
        <taxon>asterids</taxon>
        <taxon>Ericales</taxon>
        <taxon>Ericaceae</taxon>
        <taxon>Ericoideae</taxon>
        <taxon>Rhodoreae</taxon>
        <taxon>Rhododendron</taxon>
    </lineage>
</organism>